<name>A0ABX8ZCT2_9SPHN</name>
<keyword evidence="1" id="KW-0812">Transmembrane</keyword>
<evidence type="ECO:0000313" key="2">
    <source>
        <dbReference type="EMBL" id="QZD86780.1"/>
    </source>
</evidence>
<sequence length="87" mass="9856">MAMKNDDYWFEHKSIGYGSGLPIAWQGWAILVGYIGIMTLGALLVEWDEEVGLPAGVTIMVLSTIGFLAIARAKTRGGWRWRWRRKD</sequence>
<dbReference type="Proteomes" id="UP000824280">
    <property type="component" value="Chromosome"/>
</dbReference>
<dbReference type="EMBL" id="CP081297">
    <property type="protein sequence ID" value="QZD86780.1"/>
    <property type="molecule type" value="Genomic_DNA"/>
</dbReference>
<keyword evidence="3" id="KW-1185">Reference proteome</keyword>
<organism evidence="2 3">
    <name type="scientific">Qipengyuania psychrotolerans</name>
    <dbReference type="NCBI Taxonomy" id="2867238"/>
    <lineage>
        <taxon>Bacteria</taxon>
        <taxon>Pseudomonadati</taxon>
        <taxon>Pseudomonadota</taxon>
        <taxon>Alphaproteobacteria</taxon>
        <taxon>Sphingomonadales</taxon>
        <taxon>Erythrobacteraceae</taxon>
        <taxon>Qipengyuania</taxon>
    </lineage>
</organism>
<gene>
    <name evidence="2" type="ORF">K3166_11320</name>
</gene>
<keyword evidence="1" id="KW-1133">Transmembrane helix</keyword>
<keyword evidence="1" id="KW-0472">Membrane</keyword>
<feature type="transmembrane region" description="Helical" evidence="1">
    <location>
        <begin position="51"/>
        <end position="71"/>
    </location>
</feature>
<feature type="transmembrane region" description="Helical" evidence="1">
    <location>
        <begin position="21"/>
        <end position="45"/>
    </location>
</feature>
<protein>
    <submittedName>
        <fullName evidence="2">Uncharacterized protein</fullName>
    </submittedName>
</protein>
<evidence type="ECO:0000313" key="3">
    <source>
        <dbReference type="Proteomes" id="UP000824280"/>
    </source>
</evidence>
<reference evidence="2 3" key="1">
    <citation type="submission" date="2021-08" db="EMBL/GenBank/DDBJ databases">
        <title>Comparative Genomics Analysis of the Genus Qipengyuania Reveals Extensive Genetic Diversity and Metabolic Versatility, Including the Description of Fifteen Novel Species.</title>
        <authorList>
            <person name="Liu Y."/>
        </authorList>
    </citation>
    <scope>NUCLEOTIDE SEQUENCE [LARGE SCALE GENOMIC DNA]</scope>
    <source>
        <strain evidence="2 3">1XM2-8</strain>
    </source>
</reference>
<evidence type="ECO:0000256" key="1">
    <source>
        <dbReference type="SAM" id="Phobius"/>
    </source>
</evidence>
<proteinExistence type="predicted"/>
<accession>A0ABX8ZCT2</accession>